<dbReference type="SUPFAM" id="SSF54928">
    <property type="entry name" value="RNA-binding domain, RBD"/>
    <property type="match status" value="1"/>
</dbReference>
<name>A0AAV5M4G7_9ROSI</name>
<dbReference type="AlphaFoldDB" id="A0AAV5M4G7"/>
<accession>A0AAV5M4G7</accession>
<gene>
    <name evidence="1" type="ORF">SLEP1_g51837</name>
</gene>
<proteinExistence type="predicted"/>
<evidence type="ECO:0000313" key="2">
    <source>
        <dbReference type="Proteomes" id="UP001054252"/>
    </source>
</evidence>
<keyword evidence="2" id="KW-1185">Reference proteome</keyword>
<evidence type="ECO:0000313" key="1">
    <source>
        <dbReference type="EMBL" id="GKV44674.1"/>
    </source>
</evidence>
<comment type="caution">
    <text evidence="1">The sequence shown here is derived from an EMBL/GenBank/DDBJ whole genome shotgun (WGS) entry which is preliminary data.</text>
</comment>
<dbReference type="Proteomes" id="UP001054252">
    <property type="component" value="Unassembled WGS sequence"/>
</dbReference>
<protein>
    <recommendedName>
        <fullName evidence="3">RRM domain-containing protein</fullName>
    </recommendedName>
</protein>
<evidence type="ECO:0008006" key="3">
    <source>
        <dbReference type="Google" id="ProtNLM"/>
    </source>
</evidence>
<dbReference type="GO" id="GO:0003676">
    <property type="term" value="F:nucleic acid binding"/>
    <property type="evidence" value="ECO:0007669"/>
    <property type="project" value="InterPro"/>
</dbReference>
<organism evidence="1 2">
    <name type="scientific">Rubroshorea leprosula</name>
    <dbReference type="NCBI Taxonomy" id="152421"/>
    <lineage>
        <taxon>Eukaryota</taxon>
        <taxon>Viridiplantae</taxon>
        <taxon>Streptophyta</taxon>
        <taxon>Embryophyta</taxon>
        <taxon>Tracheophyta</taxon>
        <taxon>Spermatophyta</taxon>
        <taxon>Magnoliopsida</taxon>
        <taxon>eudicotyledons</taxon>
        <taxon>Gunneridae</taxon>
        <taxon>Pentapetalae</taxon>
        <taxon>rosids</taxon>
        <taxon>malvids</taxon>
        <taxon>Malvales</taxon>
        <taxon>Dipterocarpaceae</taxon>
        <taxon>Rubroshorea</taxon>
    </lineage>
</organism>
<dbReference type="EMBL" id="BPVZ01000184">
    <property type="protein sequence ID" value="GKV44674.1"/>
    <property type="molecule type" value="Genomic_DNA"/>
</dbReference>
<dbReference type="InterPro" id="IPR035979">
    <property type="entry name" value="RBD_domain_sf"/>
</dbReference>
<sequence>MDRNSQRSYLEAALRGQRMQRITLRAPAPFTPRASPSDKSVPHCTVSLDINIDELYRCFGRFGYIVDMHFNGRTLQQAREVNVFYEDPTSEQRLLQASPVVIRGRPIVIELKKSFPYY</sequence>
<reference evidence="1 2" key="1">
    <citation type="journal article" date="2021" name="Commun. Biol.">
        <title>The genome of Shorea leprosula (Dipterocarpaceae) highlights the ecological relevance of drought in aseasonal tropical rainforests.</title>
        <authorList>
            <person name="Ng K.K.S."/>
            <person name="Kobayashi M.J."/>
            <person name="Fawcett J.A."/>
            <person name="Hatakeyama M."/>
            <person name="Paape T."/>
            <person name="Ng C.H."/>
            <person name="Ang C.C."/>
            <person name="Tnah L.H."/>
            <person name="Lee C.T."/>
            <person name="Nishiyama T."/>
            <person name="Sese J."/>
            <person name="O'Brien M.J."/>
            <person name="Copetti D."/>
            <person name="Mohd Noor M.I."/>
            <person name="Ong R.C."/>
            <person name="Putra M."/>
            <person name="Sireger I.Z."/>
            <person name="Indrioko S."/>
            <person name="Kosugi Y."/>
            <person name="Izuno A."/>
            <person name="Isagi Y."/>
            <person name="Lee S.L."/>
            <person name="Shimizu K.K."/>
        </authorList>
    </citation>
    <scope>NUCLEOTIDE SEQUENCE [LARGE SCALE GENOMIC DNA]</scope>
    <source>
        <strain evidence="1">214</strain>
    </source>
</reference>